<keyword evidence="1" id="KW-1133">Transmembrane helix</keyword>
<gene>
    <name evidence="2" type="ORF">KSP39_PZI000970</name>
</gene>
<keyword evidence="1" id="KW-0812">Transmembrane</keyword>
<keyword evidence="1" id="KW-0472">Membrane</keyword>
<organism evidence="2 3">
    <name type="scientific">Platanthera zijinensis</name>
    <dbReference type="NCBI Taxonomy" id="2320716"/>
    <lineage>
        <taxon>Eukaryota</taxon>
        <taxon>Viridiplantae</taxon>
        <taxon>Streptophyta</taxon>
        <taxon>Embryophyta</taxon>
        <taxon>Tracheophyta</taxon>
        <taxon>Spermatophyta</taxon>
        <taxon>Magnoliopsida</taxon>
        <taxon>Liliopsida</taxon>
        <taxon>Asparagales</taxon>
        <taxon>Orchidaceae</taxon>
        <taxon>Orchidoideae</taxon>
        <taxon>Orchideae</taxon>
        <taxon>Orchidinae</taxon>
        <taxon>Platanthera</taxon>
    </lineage>
</organism>
<proteinExistence type="predicted"/>
<evidence type="ECO:0000313" key="2">
    <source>
        <dbReference type="EMBL" id="KAK8957063.1"/>
    </source>
</evidence>
<name>A0AAP0GFD9_9ASPA</name>
<accession>A0AAP0GFD9</accession>
<feature type="transmembrane region" description="Helical" evidence="1">
    <location>
        <begin position="106"/>
        <end position="129"/>
    </location>
</feature>
<dbReference type="AlphaFoldDB" id="A0AAP0GFD9"/>
<sequence length="197" mass="22049">MPHHHARSSASSSEHPANPASAEAMFLFTNATQQDRSERLRAKPFGIFCILYWAILATFRAAELVQGFLSTPGWAPLLSISEPAFLELTIEVLASFEFRWAAHDDFIIFYMGGLMHQLTILQLNIVMGFCSEAFFTSPAYLKLQTNFPSDFNLLTFLSEISNDAAPYTPKKSKDPKKPKQILRKLCSPTVDSATENP</sequence>
<feature type="transmembrane region" description="Helical" evidence="1">
    <location>
        <begin position="45"/>
        <end position="62"/>
    </location>
</feature>
<comment type="caution">
    <text evidence="2">The sequence shown here is derived from an EMBL/GenBank/DDBJ whole genome shotgun (WGS) entry which is preliminary data.</text>
</comment>
<keyword evidence="3" id="KW-1185">Reference proteome</keyword>
<reference evidence="2 3" key="1">
    <citation type="journal article" date="2022" name="Nat. Plants">
        <title>Genomes of leafy and leafless Platanthera orchids illuminate the evolution of mycoheterotrophy.</title>
        <authorList>
            <person name="Li M.H."/>
            <person name="Liu K.W."/>
            <person name="Li Z."/>
            <person name="Lu H.C."/>
            <person name="Ye Q.L."/>
            <person name="Zhang D."/>
            <person name="Wang J.Y."/>
            <person name="Li Y.F."/>
            <person name="Zhong Z.M."/>
            <person name="Liu X."/>
            <person name="Yu X."/>
            <person name="Liu D.K."/>
            <person name="Tu X.D."/>
            <person name="Liu B."/>
            <person name="Hao Y."/>
            <person name="Liao X.Y."/>
            <person name="Jiang Y.T."/>
            <person name="Sun W.H."/>
            <person name="Chen J."/>
            <person name="Chen Y.Q."/>
            <person name="Ai Y."/>
            <person name="Zhai J.W."/>
            <person name="Wu S.S."/>
            <person name="Zhou Z."/>
            <person name="Hsiao Y.Y."/>
            <person name="Wu W.L."/>
            <person name="Chen Y.Y."/>
            <person name="Lin Y.F."/>
            <person name="Hsu J.L."/>
            <person name="Li C.Y."/>
            <person name="Wang Z.W."/>
            <person name="Zhao X."/>
            <person name="Zhong W.Y."/>
            <person name="Ma X.K."/>
            <person name="Ma L."/>
            <person name="Huang J."/>
            <person name="Chen G.Z."/>
            <person name="Huang M.Z."/>
            <person name="Huang L."/>
            <person name="Peng D.H."/>
            <person name="Luo Y.B."/>
            <person name="Zou S.Q."/>
            <person name="Chen S.P."/>
            <person name="Lan S."/>
            <person name="Tsai W.C."/>
            <person name="Van de Peer Y."/>
            <person name="Liu Z.J."/>
        </authorList>
    </citation>
    <scope>NUCLEOTIDE SEQUENCE [LARGE SCALE GENOMIC DNA]</scope>
    <source>
        <strain evidence="2">Lor287</strain>
    </source>
</reference>
<protein>
    <submittedName>
        <fullName evidence="2">Uncharacterized protein</fullName>
    </submittedName>
</protein>
<dbReference type="Proteomes" id="UP001418222">
    <property type="component" value="Unassembled WGS sequence"/>
</dbReference>
<evidence type="ECO:0000256" key="1">
    <source>
        <dbReference type="SAM" id="Phobius"/>
    </source>
</evidence>
<evidence type="ECO:0000313" key="3">
    <source>
        <dbReference type="Proteomes" id="UP001418222"/>
    </source>
</evidence>
<dbReference type="EMBL" id="JBBWWQ010000001">
    <property type="protein sequence ID" value="KAK8957063.1"/>
    <property type="molecule type" value="Genomic_DNA"/>
</dbReference>